<feature type="region of interest" description="Disordered" evidence="1">
    <location>
        <begin position="426"/>
        <end position="445"/>
    </location>
</feature>
<sequence>MGAVPSREMMQRGLYVLRPPAGGSVGSSKKQDIVLIPLTKEFFPSPDCALFVQFHKTRCDAGVNYYFRRPGSPGDLSRIPTTDSSDGESSNPSREALYRGVVERVEEMLFDTDEEMRQAHERAAGLTSPESGRAKKRVLPIICAVAFRYNSSKLAQQNGNAGISASHQMQAVLEQGVYLCGSIVNIVGCFGFVPMEVEGVQVAAAGLGSASAGSQAYFTAPSPPCPPLRDGLLLSGSRNQILSSGVQAPAIPHPKRCEDRLSVSTDHYPHPPVQPTLAAASSLASSPSYDPHQRAPQQQLRVPVPGATGLIHLGGIAGSNYDHFVSLPPPVAAPLAAIVFLTKSAGEQNLSRVTLMAAEMYYNQLIDAGLLQRSAKQTTHSPYYVGSSMPPMDTFSFSSLMTNVPILSFLHEMRCRLGHVGIDPQFGSPQHSRSSSQNSSTSTLLGTPVGLADPIEFETWITEDNMFHGRIGKKLAERLCLSLAEHPEILARRVEPLPSDDTYWRFCGLVDRYHPPPLPLSEGGTTPVEKLDVYVMGAAVVSGFDEGDVLRYDAEVGLWVADRTIPLDAVVLAAMRPHCKSAREAPPDDPGWVTTMQEVQEGDEDGDATEVQAETGDGSRNTNLEKRLDAAEGTGKRRHKRVHVRDGNFYIYRFELNGRTYYHGTVPDFANPNKRCVQGTALLSAPRRDGPAAEVRPAPPPSAGPGAGEASKSGVWGKGGNGGPIRGLPSITSALFSLVPDGVKDEVQGGGVSYLPTRVTSTAVDTAKRWMGTLFQYATNTRQAFAGVGADAVNGAVSRSPHLTSPPCISASLMRRQPTFVEVGPEAVQSAASQRHAAEENKGFVKRFIHDTRYVWDWRKS</sequence>
<feature type="region of interest" description="Disordered" evidence="1">
    <location>
        <begin position="685"/>
        <end position="721"/>
    </location>
</feature>
<dbReference type="Proteomes" id="UP000031737">
    <property type="component" value="Unassembled WGS sequence"/>
</dbReference>
<name>A0A061J513_TRYRA</name>
<feature type="region of interest" description="Disordered" evidence="1">
    <location>
        <begin position="600"/>
        <end position="623"/>
    </location>
</feature>
<reference evidence="2 3" key="1">
    <citation type="submission" date="2013-07" db="EMBL/GenBank/DDBJ databases">
        <authorList>
            <person name="Stoco P.H."/>
            <person name="Wagner G."/>
            <person name="Gerber A."/>
            <person name="Zaha A."/>
            <person name="Thompson C."/>
            <person name="Bartholomeu D.C."/>
            <person name="Luckemeyer D.D."/>
            <person name="Bahia D."/>
            <person name="Loreto E."/>
            <person name="Prestes E.B."/>
            <person name="Lima F.M."/>
            <person name="Rodrigues-Luiz G."/>
            <person name="Vallejo G.A."/>
            <person name="Filho J.F."/>
            <person name="Monteiro K.M."/>
            <person name="Tyler K.M."/>
            <person name="de Almeida L.G."/>
            <person name="Ortiz M.F."/>
            <person name="Siervo M.A."/>
            <person name="de Moraes M.H."/>
            <person name="Cunha O.L."/>
            <person name="Mendonca-Neto R."/>
            <person name="Silva R."/>
            <person name="Teixeira S.M."/>
            <person name="Murta S.M."/>
            <person name="Sincero T.C."/>
            <person name="Mendes T.A."/>
            <person name="Urmenyi T.P."/>
            <person name="Silva V.G."/>
            <person name="da Rocha W.D."/>
            <person name="Andersson B."/>
            <person name="Romanha A.J."/>
            <person name="Steindel M."/>
            <person name="de Vasconcelos A.T."/>
            <person name="Grisard E.C."/>
        </authorList>
    </citation>
    <scope>NUCLEOTIDE SEQUENCE [LARGE SCALE GENOMIC DNA]</scope>
    <source>
        <strain evidence="2 3">SC58</strain>
    </source>
</reference>
<feature type="compositionally biased region" description="Low complexity" evidence="1">
    <location>
        <begin position="277"/>
        <end position="286"/>
    </location>
</feature>
<feature type="region of interest" description="Disordered" evidence="1">
    <location>
        <begin position="74"/>
        <end position="94"/>
    </location>
</feature>
<proteinExistence type="predicted"/>
<keyword evidence="3" id="KW-1185">Reference proteome</keyword>
<feature type="compositionally biased region" description="Low complexity" evidence="1">
    <location>
        <begin position="426"/>
        <end position="442"/>
    </location>
</feature>
<dbReference type="PANTHER" id="PTHR35614">
    <property type="match status" value="1"/>
</dbReference>
<feature type="compositionally biased region" description="Polar residues" evidence="1">
    <location>
        <begin position="79"/>
        <end position="93"/>
    </location>
</feature>
<dbReference type="EMBL" id="AUPL01001759">
    <property type="protein sequence ID" value="ESL10508.1"/>
    <property type="molecule type" value="Genomic_DNA"/>
</dbReference>
<dbReference type="OrthoDB" id="273231at2759"/>
<gene>
    <name evidence="2" type="ORF">TRSC58_01759</name>
</gene>
<accession>A0A061J513</accession>
<evidence type="ECO:0000313" key="2">
    <source>
        <dbReference type="EMBL" id="ESL10508.1"/>
    </source>
</evidence>
<comment type="caution">
    <text evidence="2">The sequence shown here is derived from an EMBL/GenBank/DDBJ whole genome shotgun (WGS) entry which is preliminary data.</text>
</comment>
<dbReference type="VEuPathDB" id="TriTrypDB:TRSC58_01759"/>
<evidence type="ECO:0000313" key="3">
    <source>
        <dbReference type="Proteomes" id="UP000031737"/>
    </source>
</evidence>
<evidence type="ECO:0000256" key="1">
    <source>
        <dbReference type="SAM" id="MobiDB-lite"/>
    </source>
</evidence>
<protein>
    <submittedName>
        <fullName evidence="2">Uncharacterized protein</fullName>
    </submittedName>
</protein>
<feature type="region of interest" description="Disordered" evidence="1">
    <location>
        <begin position="256"/>
        <end position="299"/>
    </location>
</feature>
<organism evidence="2 3">
    <name type="scientific">Trypanosoma rangeli SC58</name>
    <dbReference type="NCBI Taxonomy" id="429131"/>
    <lineage>
        <taxon>Eukaryota</taxon>
        <taxon>Discoba</taxon>
        <taxon>Euglenozoa</taxon>
        <taxon>Kinetoplastea</taxon>
        <taxon>Metakinetoplastina</taxon>
        <taxon>Trypanosomatida</taxon>
        <taxon>Trypanosomatidae</taxon>
        <taxon>Trypanosoma</taxon>
        <taxon>Herpetosoma</taxon>
    </lineage>
</organism>
<dbReference type="PANTHER" id="PTHR35614:SF5">
    <property type="entry name" value="SPRY DOMAIN-CONTAINING PROTEIN"/>
    <property type="match status" value="1"/>
</dbReference>
<dbReference type="AlphaFoldDB" id="A0A061J513"/>